<accession>A0A3T1CWH5</accession>
<name>A0A3T1CWH5_9VIRU</name>
<evidence type="ECO:0000313" key="1">
    <source>
        <dbReference type="EMBL" id="BBI30178.1"/>
    </source>
</evidence>
<evidence type="ECO:0000313" key="2">
    <source>
        <dbReference type="Proteomes" id="UP001161669"/>
    </source>
</evidence>
<dbReference type="EMBL" id="AP018495">
    <property type="protein sequence ID" value="BBI30178.1"/>
    <property type="molecule type" value="Genomic_DNA"/>
</dbReference>
<proteinExistence type="predicted"/>
<sequence length="257" mass="28921">MKRPHQPEAVIESRKRPCAGLVPALPSEILQHIFKLAVAGETCCSSESFTRIRLVCRDSYDAVKRAHVAGACCCCFAAIHPRKDIVGMTFANHAHDDEGMSRSRCLAIATERARRFARIYEGEESGEHRASAFDDCLDSTVGEAVRCELPLTQRRMAELGLVLPIWSAWASQRAFEASYINETTACFEQLWEDLRVGDSDSDVHALVQLIYTAKTDGHLQQFRWMFDRVDAKLASPRSLKLFHAKMGFLTSYFDSDQ</sequence>
<protein>
    <submittedName>
        <fullName evidence="1">Uncharacterized protein</fullName>
    </submittedName>
</protein>
<dbReference type="KEGG" id="vg:80540530"/>
<reference evidence="2" key="1">
    <citation type="journal article" date="2019" name="J. Virol.">
        <title>Medusavirus, a novel large DNA virus discovered from hot spring water.</title>
        <authorList>
            <person name="Yoshikawa G."/>
            <person name="Blanc-Mathieu R."/>
            <person name="Song C."/>
            <person name="Kayama Y."/>
            <person name="Mochizuki T."/>
            <person name="Murata K."/>
            <person name="Ogata H."/>
            <person name="Takemura M."/>
        </authorList>
    </citation>
    <scope>NUCLEOTIDE SEQUENCE [LARGE SCALE GENOMIC DNA]</scope>
</reference>
<dbReference type="Proteomes" id="UP001161669">
    <property type="component" value="Segment"/>
</dbReference>
<keyword evidence="2" id="KW-1185">Reference proteome</keyword>
<organism evidence="1 2">
    <name type="scientific">Acanthamoeba castellanii medusavirus J1</name>
    <dbReference type="NCBI Taxonomy" id="3114988"/>
    <lineage>
        <taxon>Viruses</taxon>
        <taxon>Varidnaviria</taxon>
        <taxon>Bamfordvirae</taxon>
        <taxon>Nucleocytoviricota</taxon>
        <taxon>Megaviricetes</taxon>
        <taxon>Mamonoviridae</taxon>
        <taxon>Medusavirus</taxon>
        <taxon>Medusavirus medusae</taxon>
    </lineage>
</organism>